<dbReference type="InterPro" id="IPR016181">
    <property type="entry name" value="Acyl_CoA_acyltransferase"/>
</dbReference>
<dbReference type="RefSeq" id="WP_376852846.1">
    <property type="nucleotide sequence ID" value="NZ_JBHSMF010000015.1"/>
</dbReference>
<evidence type="ECO:0000256" key="1">
    <source>
        <dbReference type="ARBA" id="ARBA00022679"/>
    </source>
</evidence>
<dbReference type="PANTHER" id="PTHR43877:SF2">
    <property type="entry name" value="AMINOALKYLPHOSPHONATE N-ACETYLTRANSFERASE-RELATED"/>
    <property type="match status" value="1"/>
</dbReference>
<dbReference type="Proteomes" id="UP001596037">
    <property type="component" value="Unassembled WGS sequence"/>
</dbReference>
<dbReference type="InterPro" id="IPR000182">
    <property type="entry name" value="GNAT_dom"/>
</dbReference>
<dbReference type="Gene3D" id="3.40.630.30">
    <property type="match status" value="1"/>
</dbReference>
<dbReference type="SUPFAM" id="SSF55729">
    <property type="entry name" value="Acyl-CoA N-acyltransferases (Nat)"/>
    <property type="match status" value="1"/>
</dbReference>
<evidence type="ECO:0000313" key="5">
    <source>
        <dbReference type="Proteomes" id="UP001596037"/>
    </source>
</evidence>
<feature type="domain" description="N-acetyltransferase" evidence="3">
    <location>
        <begin position="3"/>
        <end position="150"/>
    </location>
</feature>
<proteinExistence type="predicted"/>
<dbReference type="InterPro" id="IPR050832">
    <property type="entry name" value="Bact_Acetyltransf"/>
</dbReference>
<comment type="caution">
    <text evidence="4">The sequence shown here is derived from an EMBL/GenBank/DDBJ whole genome shotgun (WGS) entry which is preliminary data.</text>
</comment>
<reference evidence="5" key="1">
    <citation type="journal article" date="2019" name="Int. J. Syst. Evol. Microbiol.">
        <title>The Global Catalogue of Microorganisms (GCM) 10K type strain sequencing project: providing services to taxonomists for standard genome sequencing and annotation.</title>
        <authorList>
            <consortium name="The Broad Institute Genomics Platform"/>
            <consortium name="The Broad Institute Genome Sequencing Center for Infectious Disease"/>
            <person name="Wu L."/>
            <person name="Ma J."/>
        </authorList>
    </citation>
    <scope>NUCLEOTIDE SEQUENCE [LARGE SCALE GENOMIC DNA]</scope>
    <source>
        <strain evidence="5">CCUG 57401</strain>
    </source>
</reference>
<evidence type="ECO:0000259" key="3">
    <source>
        <dbReference type="PROSITE" id="PS51186"/>
    </source>
</evidence>
<organism evidence="4 5">
    <name type="scientific">Caenimonas terrae</name>
    <dbReference type="NCBI Taxonomy" id="696074"/>
    <lineage>
        <taxon>Bacteria</taxon>
        <taxon>Pseudomonadati</taxon>
        <taxon>Pseudomonadota</taxon>
        <taxon>Betaproteobacteria</taxon>
        <taxon>Burkholderiales</taxon>
        <taxon>Comamonadaceae</taxon>
        <taxon>Caenimonas</taxon>
    </lineage>
</organism>
<evidence type="ECO:0000256" key="2">
    <source>
        <dbReference type="ARBA" id="ARBA00023315"/>
    </source>
</evidence>
<keyword evidence="5" id="KW-1185">Reference proteome</keyword>
<keyword evidence="2 4" id="KW-0012">Acyltransferase</keyword>
<sequence length="158" mass="17209">MTVRQRQATLEDSPQVAEVLLSSRKTFLPYACSAQSDSEVSQWVRESLIPSGNVTVACIGSSVVGVLATAREPTGSWVNQLYLAPDYVGQRIGAQLLTHALATLPRPVRLYTFQANSRARAFYERYGFKAVAFTDGSANDEHCPDVLYEYGGTVDDGA</sequence>
<gene>
    <name evidence="4" type="ORF">ACFPOE_23895</name>
</gene>
<dbReference type="PANTHER" id="PTHR43877">
    <property type="entry name" value="AMINOALKYLPHOSPHONATE N-ACETYLTRANSFERASE-RELATED-RELATED"/>
    <property type="match status" value="1"/>
</dbReference>
<dbReference type="CDD" id="cd04301">
    <property type="entry name" value="NAT_SF"/>
    <property type="match status" value="1"/>
</dbReference>
<accession>A0ABW0NKU9</accession>
<dbReference type="GO" id="GO:0016746">
    <property type="term" value="F:acyltransferase activity"/>
    <property type="evidence" value="ECO:0007669"/>
    <property type="project" value="UniProtKB-KW"/>
</dbReference>
<dbReference type="PROSITE" id="PS51186">
    <property type="entry name" value="GNAT"/>
    <property type="match status" value="1"/>
</dbReference>
<dbReference type="EC" id="2.3.-.-" evidence="4"/>
<dbReference type="EMBL" id="JBHSMF010000015">
    <property type="protein sequence ID" value="MFC5500606.1"/>
    <property type="molecule type" value="Genomic_DNA"/>
</dbReference>
<name>A0ABW0NKU9_9BURK</name>
<keyword evidence="1 4" id="KW-0808">Transferase</keyword>
<protein>
    <submittedName>
        <fullName evidence="4">GNAT family N-acetyltransferase</fullName>
        <ecNumber evidence="4">2.3.-.-</ecNumber>
    </submittedName>
</protein>
<evidence type="ECO:0000313" key="4">
    <source>
        <dbReference type="EMBL" id="MFC5500606.1"/>
    </source>
</evidence>
<dbReference type="Pfam" id="PF13508">
    <property type="entry name" value="Acetyltransf_7"/>
    <property type="match status" value="1"/>
</dbReference>